<keyword evidence="4 5" id="KW-0460">Magnesium</keyword>
<feature type="binding site" evidence="5">
    <location>
        <position position="215"/>
    </location>
    <ligand>
        <name>Mg(2+)</name>
        <dbReference type="ChEBI" id="CHEBI:18420"/>
        <label>1</label>
        <note>catalytic</note>
    </ligand>
</feature>
<dbReference type="PANTHER" id="PTHR20854:SF4">
    <property type="entry name" value="INOSITOL-1-MONOPHOSPHATASE-RELATED"/>
    <property type="match status" value="1"/>
</dbReference>
<dbReference type="PRINTS" id="PR00377">
    <property type="entry name" value="IMPHPHTASES"/>
</dbReference>
<dbReference type="Gene3D" id="3.40.190.80">
    <property type="match status" value="1"/>
</dbReference>
<evidence type="ECO:0000313" key="7">
    <source>
        <dbReference type="Proteomes" id="UP000017170"/>
    </source>
</evidence>
<dbReference type="Pfam" id="PF00459">
    <property type="entry name" value="Inositol_P"/>
    <property type="match status" value="1"/>
</dbReference>
<evidence type="ECO:0000256" key="5">
    <source>
        <dbReference type="PIRSR" id="PIRSR600760-2"/>
    </source>
</evidence>
<comment type="cofactor">
    <cofactor evidence="1 5">
        <name>Mg(2+)</name>
        <dbReference type="ChEBI" id="CHEBI:18420"/>
    </cofactor>
</comment>
<organism evidence="6 7">
    <name type="scientific">Alkalihalophilus marmarensis DSM 21297</name>
    <dbReference type="NCBI Taxonomy" id="1188261"/>
    <lineage>
        <taxon>Bacteria</taxon>
        <taxon>Bacillati</taxon>
        <taxon>Bacillota</taxon>
        <taxon>Bacilli</taxon>
        <taxon>Bacillales</taxon>
        <taxon>Bacillaceae</taxon>
        <taxon>Alkalihalophilus</taxon>
    </lineage>
</organism>
<evidence type="ECO:0000256" key="3">
    <source>
        <dbReference type="ARBA" id="ARBA00022801"/>
    </source>
</evidence>
<reference evidence="6 7" key="1">
    <citation type="journal article" date="2013" name="Genome Announc.">
        <title>Genome Sequence of the Extreme Obligate Alkaliphile Bacillus marmarensis Strain DSM 21297.</title>
        <authorList>
            <person name="Wernick D.G."/>
            <person name="Choi K.Y."/>
            <person name="Tat C.A."/>
            <person name="Lafontaine Rivera J.G."/>
            <person name="Liao J.C."/>
        </authorList>
    </citation>
    <scope>NUCLEOTIDE SEQUENCE [LARGE SCALE GENOMIC DNA]</scope>
    <source>
        <strain evidence="6 7">DSM 21297</strain>
    </source>
</reference>
<gene>
    <name evidence="6" type="ORF">A33I_13160</name>
</gene>
<dbReference type="Gene3D" id="3.30.540.10">
    <property type="entry name" value="Fructose-1,6-Bisphosphatase, subunit A, domain 1"/>
    <property type="match status" value="1"/>
</dbReference>
<dbReference type="PROSITE" id="PS00629">
    <property type="entry name" value="IMP_1"/>
    <property type="match status" value="1"/>
</dbReference>
<dbReference type="EMBL" id="ATAE01000029">
    <property type="protein sequence ID" value="ERN53096.1"/>
    <property type="molecule type" value="Genomic_DNA"/>
</dbReference>
<evidence type="ECO:0000313" key="6">
    <source>
        <dbReference type="EMBL" id="ERN53096.1"/>
    </source>
</evidence>
<dbReference type="GO" id="GO:0007165">
    <property type="term" value="P:signal transduction"/>
    <property type="evidence" value="ECO:0007669"/>
    <property type="project" value="TreeGrafter"/>
</dbReference>
<name>U6SR13_9BACI</name>
<dbReference type="SUPFAM" id="SSF56655">
    <property type="entry name" value="Carbohydrate phosphatase"/>
    <property type="match status" value="1"/>
</dbReference>
<protein>
    <submittedName>
        <fullName evidence="6">Inositol monophosphatase</fullName>
    </submittedName>
</protein>
<dbReference type="GO" id="GO:0008934">
    <property type="term" value="F:inositol monophosphate 1-phosphatase activity"/>
    <property type="evidence" value="ECO:0007669"/>
    <property type="project" value="TreeGrafter"/>
</dbReference>
<dbReference type="AlphaFoldDB" id="U6SR13"/>
<comment type="caution">
    <text evidence="6">The sequence shown here is derived from an EMBL/GenBank/DDBJ whole genome shotgun (WGS) entry which is preliminary data.</text>
</comment>
<feature type="binding site" evidence="5">
    <location>
        <position position="91"/>
    </location>
    <ligand>
        <name>Mg(2+)</name>
        <dbReference type="ChEBI" id="CHEBI:18420"/>
        <label>1</label>
        <note>catalytic</note>
    </ligand>
</feature>
<dbReference type="RefSeq" id="WP_022628296.1">
    <property type="nucleotide sequence ID" value="NZ_ATAE01000029.1"/>
</dbReference>
<accession>U6SR13</accession>
<feature type="binding site" evidence="5">
    <location>
        <position position="88"/>
    </location>
    <ligand>
        <name>Mg(2+)</name>
        <dbReference type="ChEBI" id="CHEBI:18420"/>
        <label>1</label>
        <note>catalytic</note>
    </ligand>
</feature>
<sequence length="266" mass="29958">MSMNWSELEKVATSWVNEAGQKIKKTLAGPIDIETKSNPDDLVTEVDRSIEEFFYEKIQTTYPEHYFLGEEGIASEEPLLEGTVWIIDPIDGTMNFIHQKQNFAISVAVYHNKVGMIGIIYDVMRDELFHAVRGDGAYLNNVELPPVKERPLHESVIGLNARWLVEEKNQYRNPLKALVRDVRSIRSYGSAALEMAYVASDRLDGYLSVQLSPWDYAAGIVILNEVGCVASNFQGDPLSLTEPGTLFASKPILHKEIISVYIGEEY</sequence>
<dbReference type="InterPro" id="IPR000760">
    <property type="entry name" value="Inositol_monophosphatase-like"/>
</dbReference>
<feature type="binding site" evidence="5">
    <location>
        <position position="90"/>
    </location>
    <ligand>
        <name>Mg(2+)</name>
        <dbReference type="ChEBI" id="CHEBI:18420"/>
        <label>2</label>
    </ligand>
</feature>
<evidence type="ECO:0000256" key="2">
    <source>
        <dbReference type="ARBA" id="ARBA00022723"/>
    </source>
</evidence>
<dbReference type="CDD" id="cd01637">
    <property type="entry name" value="IMPase_like"/>
    <property type="match status" value="1"/>
</dbReference>
<feature type="binding site" evidence="5">
    <location>
        <position position="70"/>
    </location>
    <ligand>
        <name>Mg(2+)</name>
        <dbReference type="ChEBI" id="CHEBI:18420"/>
        <label>1</label>
        <note>catalytic</note>
    </ligand>
</feature>
<keyword evidence="3" id="KW-0378">Hydrolase</keyword>
<dbReference type="PANTHER" id="PTHR20854">
    <property type="entry name" value="INOSITOL MONOPHOSPHATASE"/>
    <property type="match status" value="1"/>
</dbReference>
<dbReference type="Proteomes" id="UP000017170">
    <property type="component" value="Unassembled WGS sequence"/>
</dbReference>
<keyword evidence="7" id="KW-1185">Reference proteome</keyword>
<proteinExistence type="predicted"/>
<evidence type="ECO:0000256" key="4">
    <source>
        <dbReference type="ARBA" id="ARBA00022842"/>
    </source>
</evidence>
<evidence type="ECO:0000256" key="1">
    <source>
        <dbReference type="ARBA" id="ARBA00001946"/>
    </source>
</evidence>
<dbReference type="FunFam" id="3.30.540.10:FF:000003">
    <property type="entry name" value="Inositol-1-monophosphatase"/>
    <property type="match status" value="1"/>
</dbReference>
<dbReference type="PATRIC" id="fig|1188261.3.peg.2068"/>
<dbReference type="InterPro" id="IPR020583">
    <property type="entry name" value="Inositol_monoP_metal-BS"/>
</dbReference>
<keyword evidence="2 5" id="KW-0479">Metal-binding</keyword>
<dbReference type="GO" id="GO:0046872">
    <property type="term" value="F:metal ion binding"/>
    <property type="evidence" value="ECO:0007669"/>
    <property type="project" value="UniProtKB-KW"/>
</dbReference>
<dbReference type="GO" id="GO:0006020">
    <property type="term" value="P:inositol metabolic process"/>
    <property type="evidence" value="ECO:0007669"/>
    <property type="project" value="TreeGrafter"/>
</dbReference>